<name>A0ABN2P8H4_9ACTN</name>
<dbReference type="EMBL" id="BAAAMJ010000026">
    <property type="protein sequence ID" value="GAA1914113.1"/>
    <property type="molecule type" value="Genomic_DNA"/>
</dbReference>
<keyword evidence="3" id="KW-1185">Reference proteome</keyword>
<comment type="caution">
    <text evidence="2">The sequence shown here is derived from an EMBL/GenBank/DDBJ whole genome shotgun (WGS) entry which is preliminary data.</text>
</comment>
<evidence type="ECO:0008006" key="4">
    <source>
        <dbReference type="Google" id="ProtNLM"/>
    </source>
</evidence>
<reference evidence="2 3" key="1">
    <citation type="journal article" date="2019" name="Int. J. Syst. Evol. Microbiol.">
        <title>The Global Catalogue of Microorganisms (GCM) 10K type strain sequencing project: providing services to taxonomists for standard genome sequencing and annotation.</title>
        <authorList>
            <consortium name="The Broad Institute Genomics Platform"/>
            <consortium name="The Broad Institute Genome Sequencing Center for Infectious Disease"/>
            <person name="Wu L."/>
            <person name="Ma J."/>
        </authorList>
    </citation>
    <scope>NUCLEOTIDE SEQUENCE [LARGE SCALE GENOMIC DNA]</scope>
    <source>
        <strain evidence="2 3">JCM 13581</strain>
    </source>
</reference>
<gene>
    <name evidence="2" type="ORF">GCM10009716_24520</name>
</gene>
<dbReference type="Proteomes" id="UP001501303">
    <property type="component" value="Unassembled WGS sequence"/>
</dbReference>
<accession>A0ABN2P8H4</accession>
<sequence length="126" mass="13689">MEEQRCVIFGIGGVLEITPATEWQSTWEKDLGLPAGAVHHRLFDVWRAGSVGTISEDEVASGHPYGASSEEAEEARTRQDVCGEAWKYDTLAYASEAIMIASDLGQQVAVILNRLRDVAASSARSH</sequence>
<organism evidence="2 3">
    <name type="scientific">Streptomyces sodiiphilus</name>
    <dbReference type="NCBI Taxonomy" id="226217"/>
    <lineage>
        <taxon>Bacteria</taxon>
        <taxon>Bacillati</taxon>
        <taxon>Actinomycetota</taxon>
        <taxon>Actinomycetes</taxon>
        <taxon>Kitasatosporales</taxon>
        <taxon>Streptomycetaceae</taxon>
        <taxon>Streptomyces</taxon>
    </lineage>
</organism>
<evidence type="ECO:0000256" key="1">
    <source>
        <dbReference type="SAM" id="MobiDB-lite"/>
    </source>
</evidence>
<protein>
    <recommendedName>
        <fullName evidence="4">Beta-ketoacyl synthase N-terminal domain-containing protein</fullName>
    </recommendedName>
</protein>
<feature type="region of interest" description="Disordered" evidence="1">
    <location>
        <begin position="57"/>
        <end position="76"/>
    </location>
</feature>
<evidence type="ECO:0000313" key="2">
    <source>
        <dbReference type="EMBL" id="GAA1914113.1"/>
    </source>
</evidence>
<evidence type="ECO:0000313" key="3">
    <source>
        <dbReference type="Proteomes" id="UP001501303"/>
    </source>
</evidence>
<proteinExistence type="predicted"/>
<dbReference type="RefSeq" id="WP_344261469.1">
    <property type="nucleotide sequence ID" value="NZ_BAAAMJ010000026.1"/>
</dbReference>